<evidence type="ECO:0000313" key="2">
    <source>
        <dbReference type="EMBL" id="EPE96730.1"/>
    </source>
</evidence>
<dbReference type="HOGENOM" id="CLU_133204_0_2_5"/>
<proteinExistence type="predicted"/>
<comment type="caution">
    <text evidence="2">The sequence shown here is derived from an EMBL/GenBank/DDBJ whole genome shotgun (WGS) entry which is preliminary data.</text>
</comment>
<dbReference type="SUPFAM" id="SSF160719">
    <property type="entry name" value="gpW/gp25-like"/>
    <property type="match status" value="1"/>
</dbReference>
<organism evidence="2 3">
    <name type="scientific">Rhizobium grahamii CCGE 502</name>
    <dbReference type="NCBI Taxonomy" id="990285"/>
    <lineage>
        <taxon>Bacteria</taxon>
        <taxon>Pseudomonadati</taxon>
        <taxon>Pseudomonadota</taxon>
        <taxon>Alphaproteobacteria</taxon>
        <taxon>Hyphomicrobiales</taxon>
        <taxon>Rhizobiaceae</taxon>
        <taxon>Rhizobium/Agrobacterium group</taxon>
        <taxon>Rhizobium</taxon>
    </lineage>
</organism>
<keyword evidence="3" id="KW-1185">Reference proteome</keyword>
<reference evidence="2 3" key="1">
    <citation type="journal article" date="2012" name="J. Bacteriol.">
        <title>Genome sequence of Rhizobium grahamii CCGE502, a broad-host-range symbiont with low nodulation competitiveness in Phaseolus vulgaris.</title>
        <authorList>
            <person name="Althabegoiti M.J."/>
            <person name="Lozano L."/>
            <person name="Torres-Tejerizo G."/>
            <person name="Ormeno-Orrillo E."/>
            <person name="Rogel M.A."/>
            <person name="Gonzalez V."/>
            <person name="Martinez-Romero E."/>
        </authorList>
    </citation>
    <scope>NUCLEOTIDE SEQUENCE [LARGE SCALE GENOMIC DNA]</scope>
    <source>
        <strain evidence="2 3">CCGE 502</strain>
    </source>
</reference>
<protein>
    <submittedName>
        <fullName evidence="2">GPW/gp25 family protein</fullName>
    </submittedName>
</protein>
<dbReference type="eggNOG" id="COG3628">
    <property type="taxonomic scope" value="Bacteria"/>
</dbReference>
<feature type="domain" description="IraD/Gp25-like" evidence="1">
    <location>
        <begin position="24"/>
        <end position="110"/>
    </location>
</feature>
<dbReference type="STRING" id="990285.RGCCGE502_18910"/>
<dbReference type="Pfam" id="PF04965">
    <property type="entry name" value="GPW_gp25"/>
    <property type="match status" value="1"/>
</dbReference>
<gene>
    <name evidence="2" type="ORF">RGCCGE502_18910</name>
</gene>
<dbReference type="EMBL" id="AEYE02000022">
    <property type="protein sequence ID" value="EPE96730.1"/>
    <property type="molecule type" value="Genomic_DNA"/>
</dbReference>
<evidence type="ECO:0000259" key="1">
    <source>
        <dbReference type="Pfam" id="PF04965"/>
    </source>
</evidence>
<dbReference type="Gene3D" id="3.10.450.40">
    <property type="match status" value="1"/>
</dbReference>
<dbReference type="RefSeq" id="WP_016555759.1">
    <property type="nucleotide sequence ID" value="NZ_AEYE02000022.1"/>
</dbReference>
<dbReference type="InterPro" id="IPR007048">
    <property type="entry name" value="IraD/Gp25-like"/>
</dbReference>
<sequence>MNAFSRHLDVPFGIDAQGRTRTTDDDDHIKDMIKLVLFTEPGERVNRPDFGCGLKQLVFAPSSDALVAAVEALVHGSLIRWLDTVITIESVGVRADDSTLEIEISYVRIDTGERRLDLFVRQSG</sequence>
<accession>S3HF70</accession>
<name>S3HF70_9HYPH</name>
<dbReference type="Proteomes" id="UP000014411">
    <property type="component" value="Unassembled WGS sequence"/>
</dbReference>
<evidence type="ECO:0000313" key="3">
    <source>
        <dbReference type="Proteomes" id="UP000014411"/>
    </source>
</evidence>
<dbReference type="AlphaFoldDB" id="S3HF70"/>